<organism evidence="1 2">
    <name type="scientific">Billgrantia tianxiuensis</name>
    <dbReference type="NCBI Taxonomy" id="2497861"/>
    <lineage>
        <taxon>Bacteria</taxon>
        <taxon>Pseudomonadati</taxon>
        <taxon>Pseudomonadota</taxon>
        <taxon>Gammaproteobacteria</taxon>
        <taxon>Oceanospirillales</taxon>
        <taxon>Halomonadaceae</taxon>
        <taxon>Billgrantia</taxon>
    </lineage>
</organism>
<sequence length="85" mass="9580">MFQRTRKVACPECNGSNFWHGNPKPTDVLVCRYCSAPVITYAEYVEQAAQREAERLLAEFVETDVSRDLAHLKAVLAAPEQRVSP</sequence>
<protein>
    <submittedName>
        <fullName evidence="1">Uncharacterized protein</fullName>
    </submittedName>
</protein>
<accession>A0A6I6SQV2</accession>
<proteinExistence type="predicted"/>
<evidence type="ECO:0000313" key="2">
    <source>
        <dbReference type="Proteomes" id="UP000464013"/>
    </source>
</evidence>
<keyword evidence="2" id="KW-1185">Reference proteome</keyword>
<dbReference type="OrthoDB" id="6168037at2"/>
<dbReference type="AlphaFoldDB" id="A0A6I6SQV2"/>
<name>A0A6I6SQV2_9GAMM</name>
<evidence type="ECO:0000313" key="1">
    <source>
        <dbReference type="EMBL" id="QHC50924.1"/>
    </source>
</evidence>
<dbReference type="KEGG" id="htx:EKK97_16910"/>
<reference evidence="1 2" key="1">
    <citation type="submission" date="2019-01" db="EMBL/GenBank/DDBJ databases">
        <title>Complete genome of a denitifying bacterium Halomons sp. BC-M4-5.</title>
        <authorList>
            <person name="Wang L."/>
            <person name="Shao Z."/>
        </authorList>
    </citation>
    <scope>NUCLEOTIDE SEQUENCE [LARGE SCALE GENOMIC DNA]</scope>
    <source>
        <strain evidence="1 2">BC-M4-5</strain>
    </source>
</reference>
<gene>
    <name evidence="1" type="ORF">EKK97_16910</name>
</gene>
<dbReference type="EMBL" id="CP035042">
    <property type="protein sequence ID" value="QHC50924.1"/>
    <property type="molecule type" value="Genomic_DNA"/>
</dbReference>
<dbReference type="Proteomes" id="UP000464013">
    <property type="component" value="Chromosome"/>
</dbReference>
<dbReference type="RefSeq" id="WP_159553647.1">
    <property type="nucleotide sequence ID" value="NZ_CP035042.1"/>
</dbReference>